<accession>A0A2W4R1A4</accession>
<proteinExistence type="predicted"/>
<feature type="domain" description="Helicase-associated" evidence="1">
    <location>
        <begin position="14"/>
        <end position="75"/>
    </location>
</feature>
<evidence type="ECO:0000313" key="2">
    <source>
        <dbReference type="EMBL" id="PZN76049.1"/>
    </source>
</evidence>
<dbReference type="Proteomes" id="UP000249396">
    <property type="component" value="Unassembled WGS sequence"/>
</dbReference>
<evidence type="ECO:0000313" key="3">
    <source>
        <dbReference type="Proteomes" id="UP000249396"/>
    </source>
</evidence>
<dbReference type="EMBL" id="QJPH01000368">
    <property type="protein sequence ID" value="PZN76049.1"/>
    <property type="molecule type" value="Genomic_DNA"/>
</dbReference>
<organism evidence="2 3">
    <name type="scientific">Candidatus Methylumidiphilus alinenensis</name>
    <dbReference type="NCBI Taxonomy" id="2202197"/>
    <lineage>
        <taxon>Bacteria</taxon>
        <taxon>Pseudomonadati</taxon>
        <taxon>Pseudomonadota</taxon>
        <taxon>Gammaproteobacteria</taxon>
        <taxon>Methylococcales</taxon>
        <taxon>Candidatus Methylumidiphilus</taxon>
    </lineage>
</organism>
<gene>
    <name evidence="2" type="ORF">DM484_17270</name>
</gene>
<feature type="domain" description="Helicase-associated" evidence="1">
    <location>
        <begin position="81"/>
        <end position="142"/>
    </location>
</feature>
<name>A0A2W4R1A4_9GAMM</name>
<sequence>MLDRLIQIHGTDRDVPWEEMYEKLAAFKDQNGHCCVPLQYGPCPDLRRWLHKQRFERNIGRLPAALASQLETLGVVWSAKEDDFLGMLHELEKFKASHGHCRVPSDYPPNPKLGKWLKGIVNTKRQHLLAENKAARLTALGVEWDRNIHEEKWNAMFEALAGFKERQGHCNVPRVYPENQALAVWLETQRTNERYDKINPDRKAKLSAIGVTWRNRNGKRDGWDSRISELKRFKETHGHCNVDWNQADSRSASTRICGRWRKRWKYSGNHAAARRKYTR</sequence>
<dbReference type="PANTHER" id="PTHR33418">
    <property type="entry name" value="HELICASE-ASSOCIATED"/>
    <property type="match status" value="1"/>
</dbReference>
<reference evidence="2 3" key="1">
    <citation type="journal article" date="2018" name="Aquat. Microb. Ecol.">
        <title>Gammaproteobacterial methanotrophs dominate.</title>
        <authorList>
            <person name="Rissanen A.J."/>
            <person name="Saarenheimo J."/>
            <person name="Tiirola M."/>
            <person name="Peura S."/>
            <person name="Aalto S.L."/>
            <person name="Karvinen A."/>
            <person name="Nykanen H."/>
        </authorList>
    </citation>
    <scope>NUCLEOTIDE SEQUENCE [LARGE SCALE GENOMIC DNA]</scope>
    <source>
        <strain evidence="2">AMbin10</strain>
    </source>
</reference>
<feature type="domain" description="Helicase-associated" evidence="1">
    <location>
        <begin position="149"/>
        <end position="211"/>
    </location>
</feature>
<dbReference type="InterPro" id="IPR005114">
    <property type="entry name" value="Helicase_assoc"/>
</dbReference>
<dbReference type="Pfam" id="PF03457">
    <property type="entry name" value="HA"/>
    <property type="match status" value="3"/>
</dbReference>
<comment type="caution">
    <text evidence="2">The sequence shown here is derived from an EMBL/GenBank/DDBJ whole genome shotgun (WGS) entry which is preliminary data.</text>
</comment>
<dbReference type="Gene3D" id="6.10.140.530">
    <property type="match status" value="3"/>
</dbReference>
<evidence type="ECO:0000259" key="1">
    <source>
        <dbReference type="Pfam" id="PF03457"/>
    </source>
</evidence>
<dbReference type="AlphaFoldDB" id="A0A2W4R1A4"/>
<dbReference type="PANTHER" id="PTHR33418:SF1">
    <property type="entry name" value="HELICASE-ASSOCIATED DOMAIN-CONTAINING PROTEIN"/>
    <property type="match status" value="1"/>
</dbReference>
<protein>
    <recommendedName>
        <fullName evidence="1">Helicase-associated domain-containing protein</fullName>
    </recommendedName>
</protein>